<dbReference type="Proteomes" id="UP000461730">
    <property type="component" value="Unassembled WGS sequence"/>
</dbReference>
<dbReference type="AlphaFoldDB" id="A0A7K1U3Q5"/>
<feature type="domain" description="BD-FAE-like" evidence="3">
    <location>
        <begin position="61"/>
        <end position="169"/>
    </location>
</feature>
<keyword evidence="5" id="KW-1185">Reference proteome</keyword>
<dbReference type="PANTHER" id="PTHR48081">
    <property type="entry name" value="AB HYDROLASE SUPERFAMILY PROTEIN C4A8.06C"/>
    <property type="match status" value="1"/>
</dbReference>
<keyword evidence="1 4" id="KW-0378">Hydrolase</keyword>
<reference evidence="4 5" key="1">
    <citation type="submission" date="2019-12" db="EMBL/GenBank/DDBJ databases">
        <title>Chitinophaga sp. strain ysch24 (GDMCC 1.1355), whole genome shotgun sequence.</title>
        <authorList>
            <person name="Zhang X."/>
        </authorList>
    </citation>
    <scope>NUCLEOTIDE SEQUENCE [LARGE SCALE GENOMIC DNA]</scope>
    <source>
        <strain evidence="5">ysch24</strain>
    </source>
</reference>
<evidence type="ECO:0000256" key="1">
    <source>
        <dbReference type="ARBA" id="ARBA00022801"/>
    </source>
</evidence>
<evidence type="ECO:0000256" key="2">
    <source>
        <dbReference type="SAM" id="MobiDB-lite"/>
    </source>
</evidence>
<dbReference type="EMBL" id="WRXN01000004">
    <property type="protein sequence ID" value="MVT08981.1"/>
    <property type="molecule type" value="Genomic_DNA"/>
</dbReference>
<proteinExistence type="predicted"/>
<dbReference type="SUPFAM" id="SSF53474">
    <property type="entry name" value="alpha/beta-Hydrolases"/>
    <property type="match status" value="1"/>
</dbReference>
<comment type="caution">
    <text evidence="4">The sequence shown here is derived from an EMBL/GenBank/DDBJ whole genome shotgun (WGS) entry which is preliminary data.</text>
</comment>
<protein>
    <submittedName>
        <fullName evidence="4">Alpha/beta hydrolase fold domain-containing protein</fullName>
    </submittedName>
</protein>
<name>A0A7K1U3Q5_9BACT</name>
<dbReference type="Gene3D" id="3.40.50.1820">
    <property type="entry name" value="alpha/beta hydrolase"/>
    <property type="match status" value="1"/>
</dbReference>
<dbReference type="GO" id="GO:0016787">
    <property type="term" value="F:hydrolase activity"/>
    <property type="evidence" value="ECO:0007669"/>
    <property type="project" value="UniProtKB-KW"/>
</dbReference>
<feature type="region of interest" description="Disordered" evidence="2">
    <location>
        <begin position="32"/>
        <end position="51"/>
    </location>
</feature>
<accession>A0A7K1U3Q5</accession>
<evidence type="ECO:0000313" key="4">
    <source>
        <dbReference type="EMBL" id="MVT08981.1"/>
    </source>
</evidence>
<gene>
    <name evidence="4" type="ORF">GO493_11975</name>
</gene>
<sequence length="280" mass="30169">MKSLFGVLLLMTLFHMSSFSQIIHLWNGPVPGESSPKKPATPTADSSRGVTRLTDVTDPIMQVFTPDPGKANGAAVVVCPGGGYQILAINLEGYEIAKWLNGLGFTAFVLQYRVPQKQEGALQDVQRAIRIVRHGAKEWKLSPDKIGVLGFSAGGSLSARASTLYNKETYPKTDAADAVSARPDFAVLIYPAYLDQGANRTITPELKIDSQNPPMFLFATADDPYGNSALVMAGALRDAKVPAELHFYAKGGHGYGLRLGNPAADVWPLLAARWLEQAVK</sequence>
<evidence type="ECO:0000259" key="3">
    <source>
        <dbReference type="Pfam" id="PF20434"/>
    </source>
</evidence>
<dbReference type="InterPro" id="IPR050300">
    <property type="entry name" value="GDXG_lipolytic_enzyme"/>
</dbReference>
<dbReference type="Pfam" id="PF20434">
    <property type="entry name" value="BD-FAE"/>
    <property type="match status" value="1"/>
</dbReference>
<dbReference type="InterPro" id="IPR029058">
    <property type="entry name" value="AB_hydrolase_fold"/>
</dbReference>
<evidence type="ECO:0000313" key="5">
    <source>
        <dbReference type="Proteomes" id="UP000461730"/>
    </source>
</evidence>
<dbReference type="InterPro" id="IPR049492">
    <property type="entry name" value="BD-FAE-like_dom"/>
</dbReference>
<dbReference type="RefSeq" id="WP_157306397.1">
    <property type="nucleotide sequence ID" value="NZ_WRXN01000004.1"/>
</dbReference>
<dbReference type="PANTHER" id="PTHR48081:SF6">
    <property type="entry name" value="PEPTIDASE S9 PROLYL OLIGOPEPTIDASE CATALYTIC DOMAIN-CONTAINING PROTEIN"/>
    <property type="match status" value="1"/>
</dbReference>
<organism evidence="4 5">
    <name type="scientific">Chitinophaga tropicalis</name>
    <dbReference type="NCBI Taxonomy" id="2683588"/>
    <lineage>
        <taxon>Bacteria</taxon>
        <taxon>Pseudomonadati</taxon>
        <taxon>Bacteroidota</taxon>
        <taxon>Chitinophagia</taxon>
        <taxon>Chitinophagales</taxon>
        <taxon>Chitinophagaceae</taxon>
        <taxon>Chitinophaga</taxon>
    </lineage>
</organism>